<dbReference type="InterPro" id="IPR050196">
    <property type="entry name" value="Cytochrome_P450_Monoox"/>
</dbReference>
<dbReference type="CDD" id="cd00302">
    <property type="entry name" value="cytochrome_P450"/>
    <property type="match status" value="1"/>
</dbReference>
<keyword evidence="8" id="KW-1185">Reference proteome</keyword>
<keyword evidence="4" id="KW-0560">Oxidoreductase</keyword>
<dbReference type="Gene3D" id="1.10.630.10">
    <property type="entry name" value="Cytochrome P450"/>
    <property type="match status" value="1"/>
</dbReference>
<dbReference type="EMBL" id="JASJQH010002002">
    <property type="protein sequence ID" value="KAK9760584.1"/>
    <property type="molecule type" value="Genomic_DNA"/>
</dbReference>
<keyword evidence="5" id="KW-0408">Iron</keyword>
<proteinExistence type="inferred from homology"/>
<comment type="similarity">
    <text evidence="1">Belongs to the cytochrome P450 family.</text>
</comment>
<evidence type="ECO:0000313" key="8">
    <source>
        <dbReference type="Proteomes" id="UP001479436"/>
    </source>
</evidence>
<evidence type="ECO:0000256" key="5">
    <source>
        <dbReference type="ARBA" id="ARBA00023004"/>
    </source>
</evidence>
<evidence type="ECO:0000256" key="1">
    <source>
        <dbReference type="ARBA" id="ARBA00010617"/>
    </source>
</evidence>
<sequence>MRVNIFNSNGREWKRHRRIANPGYHRSWSTVAFDELFSKIIKQIEENRLSVNVTDFMPRMALDAPGKVIFDCEFKATENQHGSFVDLYNELLIGANKLLYSMFPILDSIPFIRREMLFEKVALFDRFIYGLIEEKAENLCSKHVDQETAEMGTLMLQASEEEKLYLTSEEIRNDVVEFLLASHDTTANALSVAIYYLGDECKDICPSFEQQQNDMPFIITVIRESMRLCPPVAVLPPRRTARTLRFREYVIPTSTNTRIHLYGLHHNPNVWKNPYKFDPERFLYNKSCDLFSWSPFVGGVRRCISMTFLMIEQRVVLSMLLRKFIWRFPDDSIHRTKL</sequence>
<keyword evidence="3" id="KW-0479">Metal-binding</keyword>
<accession>A0ABR2WGF9</accession>
<keyword evidence="2" id="KW-0349">Heme</keyword>
<name>A0ABR2WGF9_9FUNG</name>
<evidence type="ECO:0000256" key="4">
    <source>
        <dbReference type="ARBA" id="ARBA00023002"/>
    </source>
</evidence>
<evidence type="ECO:0000313" key="7">
    <source>
        <dbReference type="EMBL" id="KAK9760584.1"/>
    </source>
</evidence>
<evidence type="ECO:0000256" key="6">
    <source>
        <dbReference type="ARBA" id="ARBA00023033"/>
    </source>
</evidence>
<dbReference type="Proteomes" id="UP001479436">
    <property type="component" value="Unassembled WGS sequence"/>
</dbReference>
<protein>
    <recommendedName>
        <fullName evidence="9">Cytochrome P450</fullName>
    </recommendedName>
</protein>
<dbReference type="PANTHER" id="PTHR24291:SF50">
    <property type="entry name" value="BIFUNCTIONAL ALBAFLAVENONE MONOOXYGENASE_TERPENE SYNTHASE"/>
    <property type="match status" value="1"/>
</dbReference>
<reference evidence="7 8" key="1">
    <citation type="submission" date="2023-04" db="EMBL/GenBank/DDBJ databases">
        <title>Genome of Basidiobolus ranarum AG-B5.</title>
        <authorList>
            <person name="Stajich J.E."/>
            <person name="Carter-House D."/>
            <person name="Gryganskyi A."/>
        </authorList>
    </citation>
    <scope>NUCLEOTIDE SEQUENCE [LARGE SCALE GENOMIC DNA]</scope>
    <source>
        <strain evidence="7 8">AG-B5</strain>
    </source>
</reference>
<dbReference type="InterPro" id="IPR036396">
    <property type="entry name" value="Cyt_P450_sf"/>
</dbReference>
<dbReference type="InterPro" id="IPR002401">
    <property type="entry name" value="Cyt_P450_E_grp-I"/>
</dbReference>
<keyword evidence="6" id="KW-0503">Monooxygenase</keyword>
<dbReference type="SUPFAM" id="SSF48264">
    <property type="entry name" value="Cytochrome P450"/>
    <property type="match status" value="1"/>
</dbReference>
<dbReference type="InterPro" id="IPR001128">
    <property type="entry name" value="Cyt_P450"/>
</dbReference>
<gene>
    <name evidence="7" type="ORF">K7432_015252</name>
</gene>
<dbReference type="PANTHER" id="PTHR24291">
    <property type="entry name" value="CYTOCHROME P450 FAMILY 4"/>
    <property type="match status" value="1"/>
</dbReference>
<evidence type="ECO:0008006" key="9">
    <source>
        <dbReference type="Google" id="ProtNLM"/>
    </source>
</evidence>
<evidence type="ECO:0000256" key="3">
    <source>
        <dbReference type="ARBA" id="ARBA00022723"/>
    </source>
</evidence>
<organism evidence="7 8">
    <name type="scientific">Basidiobolus ranarum</name>
    <dbReference type="NCBI Taxonomy" id="34480"/>
    <lineage>
        <taxon>Eukaryota</taxon>
        <taxon>Fungi</taxon>
        <taxon>Fungi incertae sedis</taxon>
        <taxon>Zoopagomycota</taxon>
        <taxon>Entomophthoromycotina</taxon>
        <taxon>Basidiobolomycetes</taxon>
        <taxon>Basidiobolales</taxon>
        <taxon>Basidiobolaceae</taxon>
        <taxon>Basidiobolus</taxon>
    </lineage>
</organism>
<evidence type="ECO:0000256" key="2">
    <source>
        <dbReference type="ARBA" id="ARBA00022617"/>
    </source>
</evidence>
<comment type="caution">
    <text evidence="7">The sequence shown here is derived from an EMBL/GenBank/DDBJ whole genome shotgun (WGS) entry which is preliminary data.</text>
</comment>
<dbReference type="Pfam" id="PF00067">
    <property type="entry name" value="p450"/>
    <property type="match status" value="1"/>
</dbReference>
<dbReference type="PRINTS" id="PR00385">
    <property type="entry name" value="P450"/>
</dbReference>
<dbReference type="PRINTS" id="PR00463">
    <property type="entry name" value="EP450I"/>
</dbReference>